<evidence type="ECO:0000313" key="2">
    <source>
        <dbReference type="EMBL" id="SEA19953.1"/>
    </source>
</evidence>
<keyword evidence="1" id="KW-0472">Membrane</keyword>
<dbReference type="EMBL" id="FNQT01000003">
    <property type="protein sequence ID" value="SEA19953.1"/>
    <property type="molecule type" value="Genomic_DNA"/>
</dbReference>
<dbReference type="AlphaFoldDB" id="A0A1H3Z801"/>
<protein>
    <submittedName>
        <fullName evidence="2">Uncharacterized protein</fullName>
    </submittedName>
</protein>
<feature type="transmembrane region" description="Helical" evidence="1">
    <location>
        <begin position="72"/>
        <end position="97"/>
    </location>
</feature>
<keyword evidence="3" id="KW-1185">Reference proteome</keyword>
<organism evidence="2 3">
    <name type="scientific">Haloplanus vescus</name>
    <dbReference type="NCBI Taxonomy" id="555874"/>
    <lineage>
        <taxon>Archaea</taxon>
        <taxon>Methanobacteriati</taxon>
        <taxon>Methanobacteriota</taxon>
        <taxon>Stenosarchaea group</taxon>
        <taxon>Halobacteria</taxon>
        <taxon>Halobacteriales</taxon>
        <taxon>Haloferacaceae</taxon>
        <taxon>Haloplanus</taxon>
    </lineage>
</organism>
<keyword evidence="1" id="KW-1133">Transmembrane helix</keyword>
<feature type="transmembrane region" description="Helical" evidence="1">
    <location>
        <begin position="152"/>
        <end position="178"/>
    </location>
</feature>
<keyword evidence="1" id="KW-0812">Transmembrane</keyword>
<feature type="transmembrane region" description="Helical" evidence="1">
    <location>
        <begin position="47"/>
        <end position="66"/>
    </location>
</feature>
<dbReference type="Pfam" id="PF24374">
    <property type="entry name" value="DUF7530"/>
    <property type="match status" value="1"/>
</dbReference>
<feature type="transmembrane region" description="Helical" evidence="1">
    <location>
        <begin position="109"/>
        <end position="132"/>
    </location>
</feature>
<dbReference type="STRING" id="555874.SAMN04488065_2217"/>
<evidence type="ECO:0000256" key="1">
    <source>
        <dbReference type="SAM" id="Phobius"/>
    </source>
</evidence>
<dbReference type="InterPro" id="IPR055952">
    <property type="entry name" value="DUF7530"/>
</dbReference>
<feature type="transmembrane region" description="Helical" evidence="1">
    <location>
        <begin position="198"/>
        <end position="215"/>
    </location>
</feature>
<reference evidence="2 3" key="1">
    <citation type="submission" date="2016-10" db="EMBL/GenBank/DDBJ databases">
        <authorList>
            <person name="de Groot N.N."/>
        </authorList>
    </citation>
    <scope>NUCLEOTIDE SEQUENCE [LARGE SCALE GENOMIC DNA]</scope>
    <source>
        <strain evidence="2 3">CGMCC 1.8712</strain>
    </source>
</reference>
<gene>
    <name evidence="2" type="ORF">SAMN04488065_2217</name>
</gene>
<proteinExistence type="predicted"/>
<feature type="transmembrane region" description="Helical" evidence="1">
    <location>
        <begin position="221"/>
        <end position="242"/>
    </location>
</feature>
<dbReference type="Proteomes" id="UP000236755">
    <property type="component" value="Unassembled WGS sequence"/>
</dbReference>
<accession>A0A1H3Z801</accession>
<evidence type="ECO:0000313" key="3">
    <source>
        <dbReference type="Proteomes" id="UP000236755"/>
    </source>
</evidence>
<name>A0A1H3Z801_9EURY</name>
<sequence length="246" mass="26235">MTGTGDDPERRAAATPRDDGHPIFGDTWVYESLVRGIPGFGLSTRQAIGIQLVLFESLVVGLAFYYGLPSTAVVAGTVAVAVATGGSVAMLYIGAATRHLALPAVHRRLLFGSSVEVFFGLMAFVITLTYLFTGSPTPLASLFGSSPPAPVVFVTLLILWDLCYRVGTSWWTAMVSLWRSLRFRVTPEAAHQCRRIDAVNVGFAFLELALLPFVATHTVVVAALLGHVAAVTVVSTAAALLLETER</sequence>